<protein>
    <submittedName>
        <fullName evidence="1">Uncharacterized protein</fullName>
    </submittedName>
</protein>
<gene>
    <name evidence="1" type="ORF">MM415B03178_0009</name>
</gene>
<sequence length="124" mass="14396">MLTIKICTGYSELGGWTKNIQIIEPSGNEVYLRKLEYKTSKEYQAWRVELGQYKIPIMVFGEEPKDNELESERVFLYGTYLDNSYEGCNTKAFLINNGQLYVMQNGKTIESIYIDRQNSLVEAE</sequence>
<reference evidence="1" key="1">
    <citation type="submission" date="2020-03" db="EMBL/GenBank/DDBJ databases">
        <title>The deep terrestrial virosphere.</title>
        <authorList>
            <person name="Holmfeldt K."/>
            <person name="Nilsson E."/>
            <person name="Simone D."/>
            <person name="Lopez-Fernandez M."/>
            <person name="Wu X."/>
            <person name="de Brujin I."/>
            <person name="Lundin D."/>
            <person name="Andersson A."/>
            <person name="Bertilsson S."/>
            <person name="Dopson M."/>
        </authorList>
    </citation>
    <scope>NUCLEOTIDE SEQUENCE</scope>
    <source>
        <strain evidence="1">MM415B03178</strain>
    </source>
</reference>
<dbReference type="EMBL" id="MT143037">
    <property type="protein sequence ID" value="QJA92096.1"/>
    <property type="molecule type" value="Genomic_DNA"/>
</dbReference>
<accession>A0A6M3LAV7</accession>
<name>A0A6M3LAV7_9ZZZZ</name>
<evidence type="ECO:0000313" key="1">
    <source>
        <dbReference type="EMBL" id="QJA92096.1"/>
    </source>
</evidence>
<proteinExistence type="predicted"/>
<dbReference type="AlphaFoldDB" id="A0A6M3LAV7"/>
<organism evidence="1">
    <name type="scientific">viral metagenome</name>
    <dbReference type="NCBI Taxonomy" id="1070528"/>
    <lineage>
        <taxon>unclassified sequences</taxon>
        <taxon>metagenomes</taxon>
        <taxon>organismal metagenomes</taxon>
    </lineage>
</organism>